<dbReference type="EMBL" id="LR778114">
    <property type="protein sequence ID" value="CAB1128478.1"/>
    <property type="molecule type" value="Genomic_DNA"/>
</dbReference>
<dbReference type="NCBIfam" id="TIGR00726">
    <property type="entry name" value="peptidoglycan editing factor PgeF"/>
    <property type="match status" value="1"/>
</dbReference>
<name>A0A6F8ZF31_9FIRM</name>
<evidence type="ECO:0000256" key="8">
    <source>
        <dbReference type="ARBA" id="ARBA00047989"/>
    </source>
</evidence>
<dbReference type="Gene3D" id="3.60.140.10">
    <property type="entry name" value="CNF1/YfiH-like putative cysteine hydrolases"/>
    <property type="match status" value="1"/>
</dbReference>
<evidence type="ECO:0000313" key="12">
    <source>
        <dbReference type="EMBL" id="CAB1128478.1"/>
    </source>
</evidence>
<reference evidence="12 13" key="1">
    <citation type="submission" date="2020-02" db="EMBL/GenBank/DDBJ databases">
        <authorList>
            <person name="Hogendoorn C."/>
        </authorList>
    </citation>
    <scope>NUCLEOTIDE SEQUENCE [LARGE SCALE GENOMIC DNA]</scope>
    <source>
        <strain evidence="12">R501</strain>
    </source>
</reference>
<evidence type="ECO:0000256" key="9">
    <source>
        <dbReference type="ARBA" id="ARBA00048968"/>
    </source>
</evidence>
<accession>A0A6F8ZF31</accession>
<proteinExistence type="inferred from homology"/>
<dbReference type="SUPFAM" id="SSF64438">
    <property type="entry name" value="CNF1/YfiH-like putative cysteine hydrolases"/>
    <property type="match status" value="1"/>
</dbReference>
<keyword evidence="6" id="KW-0378">Hydrolase</keyword>
<evidence type="ECO:0000313" key="13">
    <source>
        <dbReference type="Proteomes" id="UP000503399"/>
    </source>
</evidence>
<comment type="catalytic activity">
    <reaction evidence="1">
        <text>inosine + phosphate = alpha-D-ribose 1-phosphate + hypoxanthine</text>
        <dbReference type="Rhea" id="RHEA:27646"/>
        <dbReference type="ChEBI" id="CHEBI:17368"/>
        <dbReference type="ChEBI" id="CHEBI:17596"/>
        <dbReference type="ChEBI" id="CHEBI:43474"/>
        <dbReference type="ChEBI" id="CHEBI:57720"/>
        <dbReference type="EC" id="2.4.2.1"/>
    </reaction>
    <physiologicalReaction direction="left-to-right" evidence="1">
        <dbReference type="Rhea" id="RHEA:27647"/>
    </physiologicalReaction>
</comment>
<gene>
    <name evidence="12" type="ORF">R50_0972</name>
</gene>
<dbReference type="GO" id="GO:0016787">
    <property type="term" value="F:hydrolase activity"/>
    <property type="evidence" value="ECO:0007669"/>
    <property type="project" value="UniProtKB-KW"/>
</dbReference>
<comment type="function">
    <text evidence="2">Purine nucleoside enzyme that catalyzes the phosphorolysis of adenosine and inosine nucleosides, yielding D-ribose 1-phosphate and the respective free bases, adenine and hypoxanthine. Also catalyzes the phosphorolysis of S-methyl-5'-thioadenosine into adenine and S-methyl-5-thio-alpha-D-ribose 1-phosphate. Also has adenosine deaminase activity.</text>
</comment>
<dbReference type="Proteomes" id="UP000503399">
    <property type="component" value="Chromosome"/>
</dbReference>
<dbReference type="PANTHER" id="PTHR30616">
    <property type="entry name" value="UNCHARACTERIZED PROTEIN YFIH"/>
    <property type="match status" value="1"/>
</dbReference>
<comment type="similarity">
    <text evidence="3 11">Belongs to the purine nucleoside phosphorylase YfiH/LACC1 family.</text>
</comment>
<evidence type="ECO:0000256" key="4">
    <source>
        <dbReference type="ARBA" id="ARBA00022679"/>
    </source>
</evidence>
<keyword evidence="5" id="KW-0479">Metal-binding</keyword>
<evidence type="ECO:0000256" key="6">
    <source>
        <dbReference type="ARBA" id="ARBA00022801"/>
    </source>
</evidence>
<dbReference type="AlphaFoldDB" id="A0A6F8ZF31"/>
<sequence>MAFVRRQTGGVTAFWWEVPGAAGTGTPVRAWFGTRLGGVSPPPFDTLNVSYAVRDLPEAVQENRRRLLAAGGRQLQDQVGADQVHQDRVVWVGEAEQGTAVPHCDGLLTDRPGVVLAMGFADCVPIFLVHPPSGTVGLVHAGWRGTRLGIAARAVAALAAHGIDPAGLVAGIGPSIGPCCYEVGEEVYRAVAGTAGDPGVGRPVPGTVDRYRLDLWEANRRILVAAGVRPEAVDVARLCTACEARWFFSHRRDAGRTGRMGGYIWRM</sequence>
<dbReference type="GO" id="GO:0005507">
    <property type="term" value="F:copper ion binding"/>
    <property type="evidence" value="ECO:0007669"/>
    <property type="project" value="TreeGrafter"/>
</dbReference>
<comment type="catalytic activity">
    <reaction evidence="8">
        <text>adenosine + H2O + H(+) = inosine + NH4(+)</text>
        <dbReference type="Rhea" id="RHEA:24408"/>
        <dbReference type="ChEBI" id="CHEBI:15377"/>
        <dbReference type="ChEBI" id="CHEBI:15378"/>
        <dbReference type="ChEBI" id="CHEBI:16335"/>
        <dbReference type="ChEBI" id="CHEBI:17596"/>
        <dbReference type="ChEBI" id="CHEBI:28938"/>
        <dbReference type="EC" id="3.5.4.4"/>
    </reaction>
    <physiologicalReaction direction="left-to-right" evidence="8">
        <dbReference type="Rhea" id="RHEA:24409"/>
    </physiologicalReaction>
</comment>
<dbReference type="KEGG" id="hfv:R50_0972"/>
<comment type="catalytic activity">
    <reaction evidence="10">
        <text>S-methyl-5'-thioadenosine + phosphate = 5-(methylsulfanyl)-alpha-D-ribose 1-phosphate + adenine</text>
        <dbReference type="Rhea" id="RHEA:11852"/>
        <dbReference type="ChEBI" id="CHEBI:16708"/>
        <dbReference type="ChEBI" id="CHEBI:17509"/>
        <dbReference type="ChEBI" id="CHEBI:43474"/>
        <dbReference type="ChEBI" id="CHEBI:58533"/>
        <dbReference type="EC" id="2.4.2.28"/>
    </reaction>
    <physiologicalReaction direction="left-to-right" evidence="10">
        <dbReference type="Rhea" id="RHEA:11853"/>
    </physiologicalReaction>
</comment>
<dbReference type="Pfam" id="PF02578">
    <property type="entry name" value="Cu-oxidase_4"/>
    <property type="match status" value="1"/>
</dbReference>
<protein>
    <recommendedName>
        <fullName evidence="11">Purine nucleoside phosphorylase</fullName>
    </recommendedName>
</protein>
<dbReference type="InterPro" id="IPR038371">
    <property type="entry name" value="Cu_polyphenol_OxRdtase_sf"/>
</dbReference>
<keyword evidence="4" id="KW-0808">Transferase</keyword>
<evidence type="ECO:0000256" key="1">
    <source>
        <dbReference type="ARBA" id="ARBA00000553"/>
    </source>
</evidence>
<evidence type="ECO:0000256" key="10">
    <source>
        <dbReference type="ARBA" id="ARBA00049893"/>
    </source>
</evidence>
<dbReference type="PANTHER" id="PTHR30616:SF2">
    <property type="entry name" value="PURINE NUCLEOSIDE PHOSPHORYLASE LACC1"/>
    <property type="match status" value="1"/>
</dbReference>
<keyword evidence="7" id="KW-0862">Zinc</keyword>
<dbReference type="CDD" id="cd16833">
    <property type="entry name" value="YfiH"/>
    <property type="match status" value="1"/>
</dbReference>
<evidence type="ECO:0000256" key="5">
    <source>
        <dbReference type="ARBA" id="ARBA00022723"/>
    </source>
</evidence>
<evidence type="ECO:0000256" key="7">
    <source>
        <dbReference type="ARBA" id="ARBA00022833"/>
    </source>
</evidence>
<evidence type="ECO:0000256" key="3">
    <source>
        <dbReference type="ARBA" id="ARBA00007353"/>
    </source>
</evidence>
<dbReference type="InterPro" id="IPR003730">
    <property type="entry name" value="Cu_polyphenol_OxRdtase"/>
</dbReference>
<dbReference type="InterPro" id="IPR011324">
    <property type="entry name" value="Cytotoxic_necrot_fac-like_cat"/>
</dbReference>
<evidence type="ECO:0000256" key="11">
    <source>
        <dbReference type="RuleBase" id="RU361274"/>
    </source>
</evidence>
<dbReference type="GO" id="GO:0017061">
    <property type="term" value="F:S-methyl-5-thioadenosine phosphorylase activity"/>
    <property type="evidence" value="ECO:0007669"/>
    <property type="project" value="UniProtKB-EC"/>
</dbReference>
<organism evidence="12 13">
    <name type="scientific">Candidatus Hydrogenisulfobacillus filiaventi</name>
    <dbReference type="NCBI Taxonomy" id="2707344"/>
    <lineage>
        <taxon>Bacteria</taxon>
        <taxon>Bacillati</taxon>
        <taxon>Bacillota</taxon>
        <taxon>Clostridia</taxon>
        <taxon>Eubacteriales</taxon>
        <taxon>Clostridiales Family XVII. Incertae Sedis</taxon>
        <taxon>Candidatus Hydrogenisulfobacillus</taxon>
    </lineage>
</organism>
<evidence type="ECO:0000256" key="2">
    <source>
        <dbReference type="ARBA" id="ARBA00003215"/>
    </source>
</evidence>
<keyword evidence="13" id="KW-1185">Reference proteome</keyword>
<comment type="catalytic activity">
    <reaction evidence="9">
        <text>adenosine + phosphate = alpha-D-ribose 1-phosphate + adenine</text>
        <dbReference type="Rhea" id="RHEA:27642"/>
        <dbReference type="ChEBI" id="CHEBI:16335"/>
        <dbReference type="ChEBI" id="CHEBI:16708"/>
        <dbReference type="ChEBI" id="CHEBI:43474"/>
        <dbReference type="ChEBI" id="CHEBI:57720"/>
        <dbReference type="EC" id="2.4.2.1"/>
    </reaction>
    <physiologicalReaction direction="left-to-right" evidence="9">
        <dbReference type="Rhea" id="RHEA:27643"/>
    </physiologicalReaction>
</comment>